<accession>A0AAE0XT16</accession>
<keyword evidence="2" id="KW-1185">Reference proteome</keyword>
<sequence length="151" mass="17191">MKSKQNLFYENTCRCSFKSDCLFSCLHLFISTPPNPLSISPRRFVHTIQNNRNRAYQGQFAVRSKLFDLPSPFSLSTRCIPHVAAATYPPSKYCFYDVLWSIFPGADFFKMSKAQVSGSTVWQAKTRKGFVTELVRAAGDKVAISRKHRPV</sequence>
<gene>
    <name evidence="1" type="ORF">RRG08_055214</name>
</gene>
<protein>
    <submittedName>
        <fullName evidence="1">Uncharacterized protein</fullName>
    </submittedName>
</protein>
<dbReference type="EMBL" id="JAWDGP010007676">
    <property type="protein sequence ID" value="KAK3709053.1"/>
    <property type="molecule type" value="Genomic_DNA"/>
</dbReference>
<dbReference type="AlphaFoldDB" id="A0AAE0XT16"/>
<organism evidence="1 2">
    <name type="scientific">Elysia crispata</name>
    <name type="common">lettuce slug</name>
    <dbReference type="NCBI Taxonomy" id="231223"/>
    <lineage>
        <taxon>Eukaryota</taxon>
        <taxon>Metazoa</taxon>
        <taxon>Spiralia</taxon>
        <taxon>Lophotrochozoa</taxon>
        <taxon>Mollusca</taxon>
        <taxon>Gastropoda</taxon>
        <taxon>Heterobranchia</taxon>
        <taxon>Euthyneura</taxon>
        <taxon>Panpulmonata</taxon>
        <taxon>Sacoglossa</taxon>
        <taxon>Placobranchoidea</taxon>
        <taxon>Plakobranchidae</taxon>
        <taxon>Elysia</taxon>
    </lineage>
</organism>
<reference evidence="1" key="1">
    <citation type="journal article" date="2023" name="G3 (Bethesda)">
        <title>A reference genome for the long-term kleptoplast-retaining sea slug Elysia crispata morphotype clarki.</title>
        <authorList>
            <person name="Eastman K.E."/>
            <person name="Pendleton A.L."/>
            <person name="Shaikh M.A."/>
            <person name="Suttiyut T."/>
            <person name="Ogas R."/>
            <person name="Tomko P."/>
            <person name="Gavelis G."/>
            <person name="Widhalm J.R."/>
            <person name="Wisecaver J.H."/>
        </authorList>
    </citation>
    <scope>NUCLEOTIDE SEQUENCE</scope>
    <source>
        <strain evidence="1">ECLA1</strain>
    </source>
</reference>
<dbReference type="Proteomes" id="UP001283361">
    <property type="component" value="Unassembled WGS sequence"/>
</dbReference>
<evidence type="ECO:0000313" key="1">
    <source>
        <dbReference type="EMBL" id="KAK3709053.1"/>
    </source>
</evidence>
<proteinExistence type="predicted"/>
<comment type="caution">
    <text evidence="1">The sequence shown here is derived from an EMBL/GenBank/DDBJ whole genome shotgun (WGS) entry which is preliminary data.</text>
</comment>
<name>A0AAE0XT16_9GAST</name>
<evidence type="ECO:0000313" key="2">
    <source>
        <dbReference type="Proteomes" id="UP001283361"/>
    </source>
</evidence>